<reference evidence="2 3" key="1">
    <citation type="journal article" date="2019" name="Int. J. Syst. Evol. Microbiol.">
        <title>The Global Catalogue of Microorganisms (GCM) 10K type strain sequencing project: providing services to taxonomists for standard genome sequencing and annotation.</title>
        <authorList>
            <consortium name="The Broad Institute Genomics Platform"/>
            <consortium name="The Broad Institute Genome Sequencing Center for Infectious Disease"/>
            <person name="Wu L."/>
            <person name="Ma J."/>
        </authorList>
    </citation>
    <scope>NUCLEOTIDE SEQUENCE [LARGE SCALE GENOMIC DNA]</scope>
    <source>
        <strain evidence="2 3">JCM 14718</strain>
    </source>
</reference>
<keyword evidence="2" id="KW-0378">Hydrolase</keyword>
<accession>A0ABN2I394</accession>
<dbReference type="RefSeq" id="WP_344313208.1">
    <property type="nucleotide sequence ID" value="NZ_BAAANY010000020.1"/>
</dbReference>
<dbReference type="EMBL" id="BAAANY010000020">
    <property type="protein sequence ID" value="GAA1697714.1"/>
    <property type="molecule type" value="Genomic_DNA"/>
</dbReference>
<dbReference type="Pfam" id="PF00795">
    <property type="entry name" value="CN_hydrolase"/>
    <property type="match status" value="1"/>
</dbReference>
<dbReference type="CDD" id="cd07197">
    <property type="entry name" value="nitrilase"/>
    <property type="match status" value="1"/>
</dbReference>
<evidence type="ECO:0000313" key="3">
    <source>
        <dbReference type="Proteomes" id="UP001500618"/>
    </source>
</evidence>
<dbReference type="InterPro" id="IPR036526">
    <property type="entry name" value="C-N_Hydrolase_sf"/>
</dbReference>
<keyword evidence="3" id="KW-1185">Reference proteome</keyword>
<dbReference type="Gene3D" id="3.60.110.10">
    <property type="entry name" value="Carbon-nitrogen hydrolase"/>
    <property type="match status" value="1"/>
</dbReference>
<dbReference type="SUPFAM" id="SSF56317">
    <property type="entry name" value="Carbon-nitrogen hydrolase"/>
    <property type="match status" value="1"/>
</dbReference>
<name>A0ABN2I394_9ACTN</name>
<feature type="domain" description="CN hydrolase" evidence="1">
    <location>
        <begin position="6"/>
        <end position="229"/>
    </location>
</feature>
<sequence>MKASSLVIAVAQPALVSYDVSANAQTQAAVVRRAGARVVVFPELSLTGYELDAPLVSPDDPRLAPIIQACVAAGALALVGAPLAGPCIGMLAVDSSDATVVYRKINLGAAEAERFVPAQNPAVLAVDGWRLGLAICKDTGHPEHAADTAALGIDAYVGGLVENAADVIESRARRIVADHRVWVAFASCAGSTGGGFSKTAGRSSIRTPEGVVVAQAGAEPGAAVRATLT</sequence>
<evidence type="ECO:0000259" key="1">
    <source>
        <dbReference type="PROSITE" id="PS50263"/>
    </source>
</evidence>
<organism evidence="2 3">
    <name type="scientific">Fodinicola feengrottensis</name>
    <dbReference type="NCBI Taxonomy" id="435914"/>
    <lineage>
        <taxon>Bacteria</taxon>
        <taxon>Bacillati</taxon>
        <taxon>Actinomycetota</taxon>
        <taxon>Actinomycetes</taxon>
        <taxon>Mycobacteriales</taxon>
        <taxon>Fodinicola</taxon>
    </lineage>
</organism>
<gene>
    <name evidence="2" type="ORF">GCM10009765_53930</name>
</gene>
<comment type="caution">
    <text evidence="2">The sequence shown here is derived from an EMBL/GenBank/DDBJ whole genome shotgun (WGS) entry which is preliminary data.</text>
</comment>
<evidence type="ECO:0000313" key="2">
    <source>
        <dbReference type="EMBL" id="GAA1697714.1"/>
    </source>
</evidence>
<protein>
    <submittedName>
        <fullName evidence="2">Carbon-nitrogen hydrolase family protein</fullName>
    </submittedName>
</protein>
<dbReference type="GO" id="GO:0016787">
    <property type="term" value="F:hydrolase activity"/>
    <property type="evidence" value="ECO:0007669"/>
    <property type="project" value="UniProtKB-KW"/>
</dbReference>
<dbReference type="InterPro" id="IPR003010">
    <property type="entry name" value="C-N_Hydrolase"/>
</dbReference>
<dbReference type="Proteomes" id="UP001500618">
    <property type="component" value="Unassembled WGS sequence"/>
</dbReference>
<proteinExistence type="predicted"/>
<dbReference type="PROSITE" id="PS50263">
    <property type="entry name" value="CN_HYDROLASE"/>
    <property type="match status" value="1"/>
</dbReference>